<keyword evidence="2" id="KW-0472">Membrane</keyword>
<dbReference type="OrthoDB" id="433247at2759"/>
<evidence type="ECO:0000313" key="4">
    <source>
        <dbReference type="Proteomes" id="UP000601435"/>
    </source>
</evidence>
<keyword evidence="1" id="KW-0233">DNA recombination</keyword>
<dbReference type="GO" id="GO:0003677">
    <property type="term" value="F:DNA binding"/>
    <property type="evidence" value="ECO:0007669"/>
    <property type="project" value="InterPro"/>
</dbReference>
<sequence>MQVSVTECRNWREVLAVVENLGDLFDFRNTSTAVHRVAKSSVEAGEAQLAKADHRFPRLLQLLRAKCKDLSAWGLSDATWGMAKMQCKDDEIFTRLSLRAQSIIQANTMMVLAACHKGHDTCDSEVICCMASEEAEISSAITEVQLALERLRIATLRSPHRAASADPLPEWEVVSEPPAEAAAFPDCPQHCLDLCLRLSCPGVPSENRARRAWRAGCWAREVLAGRWATPLATPALPAVRPVVYVVLFSSKLPSPARFSTFAALRAVIGEVSGLGVALLRLPGRGQSLLLRCRGGVTFTLPRMNPENLKFDPEGVGQPCALTWPLPTQDAEEPRVLALPLKRRPGGFMLALPAYLSHSLTEDAASEEPLDMLGLSLLVSVPAVEEDEQGEEVPVGLECPVLLLDVDDGLAERMVPYDPVTDIDVVPFVLGSSQLFPQPEALQRAAREWVEGASSEKLGFYTAAEELPEEAVVPAAQTPKRQPVPKNRVTVNQLSEQVSALTGVLPGLVEQMSDSSLAKALTQQGEALSLLVSHLVAQGESLDLGSVPSCPPEAPSGPAGAQLPGRYEDLERQGGYAQQRGTGLVMLMLATIADCFLRGDTHAAMEHLGLALAATEQSCTDNGRWDLGFLLTLLEEPAPSMFAPRGQAANTRLRACSPLVPPALGSVTLAYVREVDLLSQRRLLRAGGHAPQEARTPFSAFLSRTLHLCRRGVCAPAHVLFPLPLPHPAIFQSCLALSSRRRAVVAERRLLHVLVMALNFLHQDPLELLQRPPNEPQARCLSYLGALVRTHGSEQEGVTPSIAGRRIHVLQARLGELSRRLSDLGPVGDIYSWVPPADPVVLPDTLPEDQQPYQPAQAERLQISGRGLWDPLPFLPPVLQMAYAEPRIFAARKSSGKLRQIGLCLCITDRRDFYCQLRRLLGPRLCLTFAFASPTVQACFSSVLQGDHLGVEVATASHSAYLESKGLFLPRQRLQANQPVLNSQCHQGLIIDDFFAIAKISRSAHAGLTSSTTTPAKTCMDEALAAYQAAGLEGSAEKDVVNATVGSVAGAEVDSRSSTLARGLCVIGAPRSKRFVLSVLSLEACLLPLTLSTRVCWEAGPQHARFVGRVSEFQLAAALAPVACSDVAAPYADRLYATALLRRADPMFEERPEADQASPERPLAFLFDFLALGDVSPHYCLSLPRLLDWVFYLIDEDRVRAIYVAAPLVLTWQGTAAVARDAGPLRGPDVRVLLFSSPSAGFRATVRTDQVWRWKGQVHINILEASALARLFTSLAIQGGPLRPFEPPVLTLGPAFRDEADHCCAASRYASLLPSTPPLDFLAKGPGEKRELGRCWRKELFEKWLRERGRTWAGLQALAKYDVEQLNEILIWYGQWLYAEGSSSASASLGYLFLVAAAGILAICWGGLARVGEAMAARRRDLVLPDDVGVDCGADGSMILMAVMEPKTRFKAARHQCVKVDQPQLVKLIRCAFQRLRADEKLWPRSGATLRARFQKLLSALGIPPNAVAGVRDFDIASLRAGGATWLMGSTESPELVRRRGRWVTAKVMEIYIQEMAAMMFLPRLEPELRENIFNWANVFDEAFEFVVWCQSLGLLPKYWLFLLQQGVIYA</sequence>
<dbReference type="GO" id="GO:0006310">
    <property type="term" value="P:DNA recombination"/>
    <property type="evidence" value="ECO:0007669"/>
    <property type="project" value="UniProtKB-KW"/>
</dbReference>
<accession>A0A812LGH7</accession>
<dbReference type="GO" id="GO:0015074">
    <property type="term" value="P:DNA integration"/>
    <property type="evidence" value="ECO:0007669"/>
    <property type="project" value="InterPro"/>
</dbReference>
<evidence type="ECO:0000313" key="3">
    <source>
        <dbReference type="EMBL" id="CAE7243857.1"/>
    </source>
</evidence>
<proteinExistence type="predicted"/>
<reference evidence="3" key="1">
    <citation type="submission" date="2021-02" db="EMBL/GenBank/DDBJ databases">
        <authorList>
            <person name="Dougan E. K."/>
            <person name="Rhodes N."/>
            <person name="Thang M."/>
            <person name="Chan C."/>
        </authorList>
    </citation>
    <scope>NUCLEOTIDE SEQUENCE</scope>
</reference>
<evidence type="ECO:0000256" key="1">
    <source>
        <dbReference type="ARBA" id="ARBA00023172"/>
    </source>
</evidence>
<dbReference type="InterPro" id="IPR013762">
    <property type="entry name" value="Integrase-like_cat_sf"/>
</dbReference>
<dbReference type="SUPFAM" id="SSF56349">
    <property type="entry name" value="DNA breaking-rejoining enzymes"/>
    <property type="match status" value="1"/>
</dbReference>
<gene>
    <name evidence="3" type="primary">mok12</name>
    <name evidence="3" type="ORF">SNEC2469_LOCUS4620</name>
</gene>
<dbReference type="InterPro" id="IPR011010">
    <property type="entry name" value="DNA_brk_join_enz"/>
</dbReference>
<comment type="caution">
    <text evidence="3">The sequence shown here is derived from an EMBL/GenBank/DDBJ whole genome shotgun (WGS) entry which is preliminary data.</text>
</comment>
<keyword evidence="2" id="KW-0812">Transmembrane</keyword>
<name>A0A812LGH7_9DINO</name>
<feature type="transmembrane region" description="Helical" evidence="2">
    <location>
        <begin position="1388"/>
        <end position="1410"/>
    </location>
</feature>
<dbReference type="Proteomes" id="UP000601435">
    <property type="component" value="Unassembled WGS sequence"/>
</dbReference>
<organism evidence="3 4">
    <name type="scientific">Symbiodinium necroappetens</name>
    <dbReference type="NCBI Taxonomy" id="1628268"/>
    <lineage>
        <taxon>Eukaryota</taxon>
        <taxon>Sar</taxon>
        <taxon>Alveolata</taxon>
        <taxon>Dinophyceae</taxon>
        <taxon>Suessiales</taxon>
        <taxon>Symbiodiniaceae</taxon>
        <taxon>Symbiodinium</taxon>
    </lineage>
</organism>
<keyword evidence="4" id="KW-1185">Reference proteome</keyword>
<keyword evidence="2" id="KW-1133">Transmembrane helix</keyword>
<evidence type="ECO:0000256" key="2">
    <source>
        <dbReference type="SAM" id="Phobius"/>
    </source>
</evidence>
<protein>
    <submittedName>
        <fullName evidence="3">Mok12 protein</fullName>
    </submittedName>
</protein>
<dbReference type="EMBL" id="CAJNJA010009165">
    <property type="protein sequence ID" value="CAE7243857.1"/>
    <property type="molecule type" value="Genomic_DNA"/>
</dbReference>
<dbReference type="Gene3D" id="1.10.443.10">
    <property type="entry name" value="Intergrase catalytic core"/>
    <property type="match status" value="1"/>
</dbReference>